<evidence type="ECO:0000256" key="10">
    <source>
        <dbReference type="ARBA" id="ARBA00023204"/>
    </source>
</evidence>
<evidence type="ECO:0000256" key="6">
    <source>
        <dbReference type="ARBA" id="ARBA00022840"/>
    </source>
</evidence>
<name>A0A2L2YMX4_PARTP</name>
<dbReference type="AlphaFoldDB" id="A0A2L2YMX4"/>
<keyword evidence="6" id="KW-0067">ATP-binding</keyword>
<reference evidence="13" key="1">
    <citation type="journal article" date="2016" name="Mol. Ecol. Resour.">
        <title>Evaluation of the impact of RNA preservation methods of spiders for de novo transcriptome assembly.</title>
        <authorList>
            <person name="Kono N."/>
            <person name="Nakamura H."/>
            <person name="Ito Y."/>
            <person name="Tomita M."/>
            <person name="Arakawa K."/>
        </authorList>
    </citation>
    <scope>NUCLEOTIDE SEQUENCE</scope>
    <source>
        <tissue evidence="13">Whole body</tissue>
    </source>
</reference>
<evidence type="ECO:0000256" key="3">
    <source>
        <dbReference type="ARBA" id="ARBA00021608"/>
    </source>
</evidence>
<dbReference type="Gene3D" id="3.90.640.10">
    <property type="entry name" value="Actin, Chain A, domain 4"/>
    <property type="match status" value="1"/>
</dbReference>
<evidence type="ECO:0000256" key="7">
    <source>
        <dbReference type="ARBA" id="ARBA00023015"/>
    </source>
</evidence>
<dbReference type="FunFam" id="3.30.420.40:FF:000121">
    <property type="entry name" value="Actin-related protein 8"/>
    <property type="match status" value="1"/>
</dbReference>
<comment type="function">
    <text evidence="12">Plays an important role in the functional organization of mitotic chromosomes. Exhibits low basal ATPase activity, and unable to polymerize.</text>
</comment>
<proteinExistence type="evidence at transcript level"/>
<comment type="similarity">
    <text evidence="2">Belongs to the actin family. ARP8 subfamily.</text>
</comment>
<organism evidence="13">
    <name type="scientific">Parasteatoda tepidariorum</name>
    <name type="common">Common house spider</name>
    <name type="synonym">Achaearanea tepidariorum</name>
    <dbReference type="NCBI Taxonomy" id="114398"/>
    <lineage>
        <taxon>Eukaryota</taxon>
        <taxon>Metazoa</taxon>
        <taxon>Ecdysozoa</taxon>
        <taxon>Arthropoda</taxon>
        <taxon>Chelicerata</taxon>
        <taxon>Arachnida</taxon>
        <taxon>Araneae</taxon>
        <taxon>Araneomorphae</taxon>
        <taxon>Entelegynae</taxon>
        <taxon>Araneoidea</taxon>
        <taxon>Theridiidae</taxon>
        <taxon>Parasteatoda</taxon>
    </lineage>
</organism>
<keyword evidence="5" id="KW-0227">DNA damage</keyword>
<evidence type="ECO:0000256" key="1">
    <source>
        <dbReference type="ARBA" id="ARBA00004123"/>
    </source>
</evidence>
<keyword evidence="4" id="KW-0547">Nucleotide-binding</keyword>
<accession>A0A2L2YMX4</accession>
<evidence type="ECO:0000256" key="9">
    <source>
        <dbReference type="ARBA" id="ARBA00023172"/>
    </source>
</evidence>
<evidence type="ECO:0000256" key="2">
    <source>
        <dbReference type="ARBA" id="ARBA00007720"/>
    </source>
</evidence>
<evidence type="ECO:0000256" key="5">
    <source>
        <dbReference type="ARBA" id="ARBA00022763"/>
    </source>
</evidence>
<dbReference type="FunFam" id="3.30.420.40:FF:000100">
    <property type="entry name" value="Actin-related protein 8"/>
    <property type="match status" value="1"/>
</dbReference>
<evidence type="ECO:0000313" key="13">
    <source>
        <dbReference type="EMBL" id="LAA09501.1"/>
    </source>
</evidence>
<evidence type="ECO:0000256" key="4">
    <source>
        <dbReference type="ARBA" id="ARBA00022741"/>
    </source>
</evidence>
<evidence type="ECO:0000256" key="8">
    <source>
        <dbReference type="ARBA" id="ARBA00023163"/>
    </source>
</evidence>
<protein>
    <recommendedName>
        <fullName evidence="3">Actin-related protein 8</fullName>
    </recommendedName>
</protein>
<keyword evidence="10" id="KW-0234">DNA repair</keyword>
<keyword evidence="7" id="KW-0805">Transcription regulation</keyword>
<dbReference type="InterPro" id="IPR043129">
    <property type="entry name" value="ATPase_NBD"/>
</dbReference>
<evidence type="ECO:0000256" key="12">
    <source>
        <dbReference type="ARBA" id="ARBA00025560"/>
    </source>
</evidence>
<keyword evidence="11" id="KW-0539">Nucleus</keyword>
<dbReference type="GO" id="GO:0006281">
    <property type="term" value="P:DNA repair"/>
    <property type="evidence" value="ECO:0007669"/>
    <property type="project" value="UniProtKB-KW"/>
</dbReference>
<dbReference type="SUPFAM" id="SSF53067">
    <property type="entry name" value="Actin-like ATPase domain"/>
    <property type="match status" value="2"/>
</dbReference>
<dbReference type="Gene3D" id="3.30.420.40">
    <property type="match status" value="3"/>
</dbReference>
<sequence>MAPILTKKPVNPIPVAVEPAVEPIQPSSVIVIHPGSMYLRIGRASESYPKVIPHVIARRNRLGPSPIHRDPTLVPLINLSQELKSQLHNYQVTLGSILASCMTSDGRLRNSIPLNIVTEYNSKVKPQVISGKSDIPWTKVDDQHDIFIGEDALRLQPGENFNIHWPIRRGQFNLHSGVGGSMTSVLSDLEAIWSTACQKLLDISPKDLKSFRAVLVISDVYKREHVREMVYLLLTRLGFMSCFVHLESVCATFGAGVSFACVVDVGDQKTAVSCVEDGISHKNTRLNINYGGNDITRLFHWFLGKLSFPYKCSPELPLDCLTVQELKEQLCHVNLDIYGVQDKYFTIKRPSVPVLRYGIKVGDECLIAPLALFHPELFGITGPKKVQTHTRNEGLPDDPYDEQYLIQTQRRGVKDVAEGHPDQSALDESHLNASLLEEDMDSADPPTNPNAKEMEDISCDQLFGVDQAILQSIERCDSEEVKRKLYSCILFVGGGMMFQGIHSWFHNKFRTLVPRMYRADPYDIITRPKDLDPRVTVWKGAALMSCLDTAQELWIKKKEWMKYNVKILREKAPFIW</sequence>
<dbReference type="CDD" id="cd10206">
    <property type="entry name" value="ASKHA_NBD_Arp8-like"/>
    <property type="match status" value="1"/>
</dbReference>
<dbReference type="EMBL" id="IAAA01034348">
    <property type="protein sequence ID" value="LAA09501.1"/>
    <property type="molecule type" value="mRNA"/>
</dbReference>
<evidence type="ECO:0000256" key="11">
    <source>
        <dbReference type="ARBA" id="ARBA00023242"/>
    </source>
</evidence>
<comment type="subcellular location">
    <subcellularLocation>
        <location evidence="1">Nucleus</location>
    </subcellularLocation>
</comment>
<keyword evidence="8" id="KW-0804">Transcription</keyword>
<dbReference type="GO" id="GO:0005634">
    <property type="term" value="C:nucleus"/>
    <property type="evidence" value="ECO:0007669"/>
    <property type="project" value="UniProtKB-SubCell"/>
</dbReference>
<dbReference type="GO" id="GO:0006310">
    <property type="term" value="P:DNA recombination"/>
    <property type="evidence" value="ECO:0007669"/>
    <property type="project" value="UniProtKB-KW"/>
</dbReference>
<keyword evidence="9" id="KW-0233">DNA recombination</keyword>
<dbReference type="SMART" id="SM00268">
    <property type="entry name" value="ACTIN"/>
    <property type="match status" value="1"/>
</dbReference>
<dbReference type="PANTHER" id="PTHR11937">
    <property type="entry name" value="ACTIN"/>
    <property type="match status" value="1"/>
</dbReference>
<dbReference type="Pfam" id="PF00022">
    <property type="entry name" value="Actin"/>
    <property type="match status" value="1"/>
</dbReference>
<dbReference type="InterPro" id="IPR004000">
    <property type="entry name" value="Actin"/>
</dbReference>
<dbReference type="OrthoDB" id="5572108at2759"/>
<dbReference type="GO" id="GO:0005524">
    <property type="term" value="F:ATP binding"/>
    <property type="evidence" value="ECO:0007669"/>
    <property type="project" value="UniProtKB-KW"/>
</dbReference>